<evidence type="ECO:0000259" key="16">
    <source>
        <dbReference type="PROSITE" id="PS50887"/>
    </source>
</evidence>
<evidence type="ECO:0000256" key="9">
    <source>
        <dbReference type="ARBA" id="ARBA00022840"/>
    </source>
</evidence>
<dbReference type="InterPro" id="IPR035965">
    <property type="entry name" value="PAS-like_dom_sf"/>
</dbReference>
<feature type="domain" description="PAS" evidence="14">
    <location>
        <begin position="364"/>
        <end position="434"/>
    </location>
</feature>
<dbReference type="InterPro" id="IPR043128">
    <property type="entry name" value="Rev_trsase/Diguanyl_cyclase"/>
</dbReference>
<evidence type="ECO:0000313" key="18">
    <source>
        <dbReference type="Proteomes" id="UP000567186"/>
    </source>
</evidence>
<evidence type="ECO:0000256" key="10">
    <source>
        <dbReference type="ARBA" id="ARBA00022989"/>
    </source>
</evidence>
<evidence type="ECO:0000256" key="4">
    <source>
        <dbReference type="ARBA" id="ARBA00022553"/>
    </source>
</evidence>
<proteinExistence type="predicted"/>
<dbReference type="EMBL" id="JABCKY010000001">
    <property type="protein sequence ID" value="NMT62927.1"/>
    <property type="molecule type" value="Genomic_DNA"/>
</dbReference>
<dbReference type="SUPFAM" id="SSF55073">
    <property type="entry name" value="Nucleotide cyclase"/>
    <property type="match status" value="1"/>
</dbReference>
<keyword evidence="6 13" id="KW-0812">Transmembrane</keyword>
<dbReference type="PROSITE" id="PS50113">
    <property type="entry name" value="PAC"/>
    <property type="match status" value="1"/>
</dbReference>
<dbReference type="SUPFAM" id="SSF55785">
    <property type="entry name" value="PYP-like sensor domain (PAS domain)"/>
    <property type="match status" value="2"/>
</dbReference>
<dbReference type="PANTHER" id="PTHR44757:SF2">
    <property type="entry name" value="BIOFILM ARCHITECTURE MAINTENANCE PROTEIN MBAA"/>
    <property type="match status" value="1"/>
</dbReference>
<dbReference type="NCBIfam" id="TIGR00229">
    <property type="entry name" value="sensory_box"/>
    <property type="match status" value="1"/>
</dbReference>
<dbReference type="Gene3D" id="3.30.450.20">
    <property type="entry name" value="PAS domain"/>
    <property type="match status" value="3"/>
</dbReference>
<dbReference type="GO" id="GO:0006355">
    <property type="term" value="P:regulation of DNA-templated transcription"/>
    <property type="evidence" value="ECO:0007669"/>
    <property type="project" value="InterPro"/>
</dbReference>
<evidence type="ECO:0000259" key="14">
    <source>
        <dbReference type="PROSITE" id="PS50112"/>
    </source>
</evidence>
<protein>
    <submittedName>
        <fullName evidence="17">Diguanylate cyclase</fullName>
    </submittedName>
</protein>
<dbReference type="GO" id="GO:0005524">
    <property type="term" value="F:ATP binding"/>
    <property type="evidence" value="ECO:0007669"/>
    <property type="project" value="UniProtKB-KW"/>
</dbReference>
<comment type="caution">
    <text evidence="17">The sequence shown here is derived from an EMBL/GenBank/DDBJ whole genome shotgun (WGS) entry which is preliminary data.</text>
</comment>
<dbReference type="GO" id="GO:0005886">
    <property type="term" value="C:plasma membrane"/>
    <property type="evidence" value="ECO:0007669"/>
    <property type="project" value="UniProtKB-SubCell"/>
</dbReference>
<dbReference type="Proteomes" id="UP000567186">
    <property type="component" value="Unassembled WGS sequence"/>
</dbReference>
<dbReference type="InterPro" id="IPR052155">
    <property type="entry name" value="Biofilm_reg_signaling"/>
</dbReference>
<dbReference type="Pfam" id="PF00989">
    <property type="entry name" value="PAS"/>
    <property type="match status" value="1"/>
</dbReference>
<evidence type="ECO:0000256" key="1">
    <source>
        <dbReference type="ARBA" id="ARBA00001946"/>
    </source>
</evidence>
<comment type="cofactor">
    <cofactor evidence="1">
        <name>Mg(2+)</name>
        <dbReference type="ChEBI" id="CHEBI:18420"/>
    </cofactor>
</comment>
<gene>
    <name evidence="17" type="ORF">HIU99_04880</name>
</gene>
<name>A0A7Y0RB10_9GAMM</name>
<dbReference type="InterPro" id="IPR029151">
    <property type="entry name" value="Sensor-like_sf"/>
</dbReference>
<dbReference type="SMART" id="SM00091">
    <property type="entry name" value="PAS"/>
    <property type="match status" value="2"/>
</dbReference>
<evidence type="ECO:0000256" key="12">
    <source>
        <dbReference type="ARBA" id="ARBA00023136"/>
    </source>
</evidence>
<dbReference type="SMART" id="SM00267">
    <property type="entry name" value="GGDEF"/>
    <property type="match status" value="1"/>
</dbReference>
<keyword evidence="12 13" id="KW-0472">Membrane</keyword>
<feature type="domain" description="GGDEF" evidence="16">
    <location>
        <begin position="644"/>
        <end position="777"/>
    </location>
</feature>
<dbReference type="Gene3D" id="3.30.70.270">
    <property type="match status" value="1"/>
</dbReference>
<evidence type="ECO:0000256" key="11">
    <source>
        <dbReference type="ARBA" id="ARBA00023012"/>
    </source>
</evidence>
<dbReference type="GO" id="GO:0016301">
    <property type="term" value="F:kinase activity"/>
    <property type="evidence" value="ECO:0007669"/>
    <property type="project" value="UniProtKB-KW"/>
</dbReference>
<sequence>MMKRWFASLVNRAVAFVILVIVLSALAVALISSVVSRSELEAQARVQVATIADLVASDLDTRLAQRRDTLSHVAEGLAMEERVLTSRARLLIRREIALQHLFDAIYLFDADGNVIAEHPERYQQAGLNISEREYFRQTSSQLAPVISAPYVSNYQDRPAIMVTAPIFDHRQRFIGVIGGALMLAGDNFMEEVSTVRIGKTGYIGIATRSGVTLAHGRTGETMTPLRLENPVLRDAMGGFEGTLRTSNQEGTETIMSVRQMSQVPWFVAAVWPAQEAYAPVSRLTDSFVQVLLIVILVVAPLALIVFRRLMAPLRNLGFQISERHLAIRTEPVEVAGGSEIRQVAETFNTVMEERDEVLASLAEREAFFRSLTQSAPIGIIQTDVLGRIEFVNPAFEQIVGIDSNDLLHSRLIDGVYEDDLPGAVDKWRAALRNNAVFRGRFRLKTPEDRPLVWADVMTAVIGTEERTLGTITVIRDITHELEIEAELAEEQERADSILGVLQEGVLMLDVDGFIRYANDAACGFLGLPEGCEQANFFERAAIESDNQRWQPDDFLRSADVDSLYATMRDNQGRVFDVDLAMLHLHRGSDHHQLILVIRDDSERRREEERLSWEATHDSLTGLLNRRAFNSSLVKCLGDASTKAVASVLMLIDLDYFKPVNDEGGHLMGDDLLRRLSDLLRISVRQSDTVARLGGDEFGIILPACGLERAAELAETIRRGVESIRIEQDGKSFGVTASIGLTEMSEADSGPREVMARADEGSYAAKARGRNRVVTVSPPPRHWPD</sequence>
<keyword evidence="18" id="KW-1185">Reference proteome</keyword>
<organism evidence="17 18">
    <name type="scientific">Marinobacter orientalis</name>
    <dbReference type="NCBI Taxonomy" id="1928859"/>
    <lineage>
        <taxon>Bacteria</taxon>
        <taxon>Pseudomonadati</taxon>
        <taxon>Pseudomonadota</taxon>
        <taxon>Gammaproteobacteria</taxon>
        <taxon>Pseudomonadales</taxon>
        <taxon>Marinobacteraceae</taxon>
        <taxon>Marinobacter</taxon>
    </lineage>
</organism>
<dbReference type="Pfam" id="PF02743">
    <property type="entry name" value="dCache_1"/>
    <property type="match status" value="1"/>
</dbReference>
<comment type="subcellular location">
    <subcellularLocation>
        <location evidence="2">Cell membrane</location>
        <topology evidence="2">Multi-pass membrane protein</topology>
    </subcellularLocation>
</comment>
<keyword evidence="3" id="KW-1003">Cell membrane</keyword>
<keyword evidence="11" id="KW-0902">Two-component regulatory system</keyword>
<keyword evidence="10 13" id="KW-1133">Transmembrane helix</keyword>
<dbReference type="OrthoDB" id="8929028at2"/>
<evidence type="ECO:0000256" key="3">
    <source>
        <dbReference type="ARBA" id="ARBA00022475"/>
    </source>
</evidence>
<feature type="transmembrane region" description="Helical" evidence="13">
    <location>
        <begin position="287"/>
        <end position="306"/>
    </location>
</feature>
<feature type="domain" description="PAS" evidence="14">
    <location>
        <begin position="490"/>
        <end position="527"/>
    </location>
</feature>
<evidence type="ECO:0000256" key="2">
    <source>
        <dbReference type="ARBA" id="ARBA00004651"/>
    </source>
</evidence>
<dbReference type="Gene3D" id="6.10.340.10">
    <property type="match status" value="1"/>
</dbReference>
<keyword evidence="4" id="KW-0597">Phosphoprotein</keyword>
<dbReference type="AlphaFoldDB" id="A0A7Y0RB10"/>
<dbReference type="SUPFAM" id="SSF103190">
    <property type="entry name" value="Sensory domain-like"/>
    <property type="match status" value="1"/>
</dbReference>
<dbReference type="Pfam" id="PF13188">
    <property type="entry name" value="PAS_8"/>
    <property type="match status" value="1"/>
</dbReference>
<keyword evidence="5" id="KW-0808">Transferase</keyword>
<evidence type="ECO:0000256" key="13">
    <source>
        <dbReference type="SAM" id="Phobius"/>
    </source>
</evidence>
<dbReference type="PROSITE" id="PS50887">
    <property type="entry name" value="GGDEF"/>
    <property type="match status" value="1"/>
</dbReference>
<dbReference type="NCBIfam" id="TIGR00254">
    <property type="entry name" value="GGDEF"/>
    <property type="match status" value="1"/>
</dbReference>
<accession>A0A7Y0RB10</accession>
<dbReference type="InterPro" id="IPR000160">
    <property type="entry name" value="GGDEF_dom"/>
</dbReference>
<keyword evidence="7" id="KW-0547">Nucleotide-binding</keyword>
<dbReference type="PROSITE" id="PS50112">
    <property type="entry name" value="PAS"/>
    <property type="match status" value="2"/>
</dbReference>
<dbReference type="InterPro" id="IPR013767">
    <property type="entry name" value="PAS_fold"/>
</dbReference>
<dbReference type="InterPro" id="IPR029787">
    <property type="entry name" value="Nucleotide_cyclase"/>
</dbReference>
<dbReference type="CDD" id="cd01949">
    <property type="entry name" value="GGDEF"/>
    <property type="match status" value="1"/>
</dbReference>
<evidence type="ECO:0000256" key="6">
    <source>
        <dbReference type="ARBA" id="ARBA00022692"/>
    </source>
</evidence>
<keyword evidence="9" id="KW-0067">ATP-binding</keyword>
<evidence type="ECO:0000256" key="5">
    <source>
        <dbReference type="ARBA" id="ARBA00022679"/>
    </source>
</evidence>
<evidence type="ECO:0000313" key="17">
    <source>
        <dbReference type="EMBL" id="NMT62927.1"/>
    </source>
</evidence>
<dbReference type="CDD" id="cd00130">
    <property type="entry name" value="PAS"/>
    <property type="match status" value="2"/>
</dbReference>
<dbReference type="CDD" id="cd12914">
    <property type="entry name" value="PDC1_DGC_like"/>
    <property type="match status" value="1"/>
</dbReference>
<dbReference type="InterPro" id="IPR033479">
    <property type="entry name" value="dCache_1"/>
</dbReference>
<reference evidence="17 18" key="1">
    <citation type="submission" date="2020-04" db="EMBL/GenBank/DDBJ databases">
        <title>Marinobacter oceani sp. nov., isolated from marine solar saltern.</title>
        <authorList>
            <person name="Chen X.-Y."/>
        </authorList>
    </citation>
    <scope>NUCLEOTIDE SEQUENCE [LARGE SCALE GENOMIC DNA]</scope>
    <source>
        <strain evidence="17 18">W62</strain>
    </source>
</reference>
<dbReference type="CDD" id="cd18774">
    <property type="entry name" value="PDC2_HK_sensor"/>
    <property type="match status" value="1"/>
</dbReference>
<dbReference type="GO" id="GO:0000160">
    <property type="term" value="P:phosphorelay signal transduction system"/>
    <property type="evidence" value="ECO:0007669"/>
    <property type="project" value="UniProtKB-KW"/>
</dbReference>
<dbReference type="Pfam" id="PF00990">
    <property type="entry name" value="GGDEF"/>
    <property type="match status" value="1"/>
</dbReference>
<feature type="domain" description="PAC" evidence="15">
    <location>
        <begin position="437"/>
        <end position="489"/>
    </location>
</feature>
<keyword evidence="8" id="KW-0418">Kinase</keyword>
<dbReference type="InterPro" id="IPR000014">
    <property type="entry name" value="PAS"/>
</dbReference>
<dbReference type="PANTHER" id="PTHR44757">
    <property type="entry name" value="DIGUANYLATE CYCLASE DGCP"/>
    <property type="match status" value="1"/>
</dbReference>
<dbReference type="FunFam" id="3.30.70.270:FF:000001">
    <property type="entry name" value="Diguanylate cyclase domain protein"/>
    <property type="match status" value="1"/>
</dbReference>
<dbReference type="InterPro" id="IPR000700">
    <property type="entry name" value="PAS-assoc_C"/>
</dbReference>
<evidence type="ECO:0000256" key="8">
    <source>
        <dbReference type="ARBA" id="ARBA00022777"/>
    </source>
</evidence>
<evidence type="ECO:0000256" key="7">
    <source>
        <dbReference type="ARBA" id="ARBA00022741"/>
    </source>
</evidence>
<evidence type="ECO:0000259" key="15">
    <source>
        <dbReference type="PROSITE" id="PS50113"/>
    </source>
</evidence>